<dbReference type="PANTHER" id="PTHR43590">
    <property type="entry name" value="ARSENIC RESISTANCE PROTEIN ARSH (AFU_ORTHOLOGUE AFUA_5G15030)"/>
    <property type="match status" value="1"/>
</dbReference>
<accession>A0A9K3PIG0</accession>
<dbReference type="NCBIfam" id="TIGR02690">
    <property type="entry name" value="resist_ArsH"/>
    <property type="match status" value="1"/>
</dbReference>
<dbReference type="OrthoDB" id="8300214at2759"/>
<keyword evidence="4" id="KW-1185">Reference proteome</keyword>
<dbReference type="AlphaFoldDB" id="A0A9K3PIG0"/>
<dbReference type="Proteomes" id="UP000693970">
    <property type="component" value="Unassembled WGS sequence"/>
</dbReference>
<feature type="domain" description="NADPH-dependent FMN reductase-like" evidence="2">
    <location>
        <begin position="165"/>
        <end position="309"/>
    </location>
</feature>
<comment type="caution">
    <text evidence="3">The sequence shown here is derived from an EMBL/GenBank/DDBJ whole genome shotgun (WGS) entry which is preliminary data.</text>
</comment>
<dbReference type="PANTHER" id="PTHR43590:SF1">
    <property type="entry name" value="ARSENIC RESISTANCE PROTEIN ARSH (AFU_ORTHOLOGUE AFUA_5G15030)"/>
    <property type="match status" value="1"/>
</dbReference>
<dbReference type="InterPro" id="IPR014063">
    <property type="entry name" value="Arsenate-R_ArsH"/>
</dbReference>
<dbReference type="EMBL" id="JAGRRH010000021">
    <property type="protein sequence ID" value="KAG7346139.1"/>
    <property type="molecule type" value="Genomic_DNA"/>
</dbReference>
<evidence type="ECO:0000313" key="4">
    <source>
        <dbReference type="Proteomes" id="UP000693970"/>
    </source>
</evidence>
<name>A0A9K3PIG0_9STRA</name>
<proteinExistence type="predicted"/>
<feature type="region of interest" description="Disordered" evidence="1">
    <location>
        <begin position="359"/>
        <end position="386"/>
    </location>
</feature>
<evidence type="ECO:0000259" key="2">
    <source>
        <dbReference type="Pfam" id="PF03358"/>
    </source>
</evidence>
<dbReference type="InterPro" id="IPR005025">
    <property type="entry name" value="FMN_Rdtase-like_dom"/>
</dbReference>
<evidence type="ECO:0000313" key="3">
    <source>
        <dbReference type="EMBL" id="KAG7346139.1"/>
    </source>
</evidence>
<reference evidence="3" key="2">
    <citation type="submission" date="2021-04" db="EMBL/GenBank/DDBJ databases">
        <authorList>
            <person name="Podell S."/>
        </authorList>
    </citation>
    <scope>NUCLEOTIDE SEQUENCE</scope>
    <source>
        <strain evidence="3">Hildebrandi</strain>
    </source>
</reference>
<dbReference type="Pfam" id="PF03358">
    <property type="entry name" value="FMN_red"/>
    <property type="match status" value="1"/>
</dbReference>
<organism evidence="3 4">
    <name type="scientific">Nitzschia inconspicua</name>
    <dbReference type="NCBI Taxonomy" id="303405"/>
    <lineage>
        <taxon>Eukaryota</taxon>
        <taxon>Sar</taxon>
        <taxon>Stramenopiles</taxon>
        <taxon>Ochrophyta</taxon>
        <taxon>Bacillariophyta</taxon>
        <taxon>Bacillariophyceae</taxon>
        <taxon>Bacillariophycidae</taxon>
        <taxon>Bacillariales</taxon>
        <taxon>Bacillariaceae</taxon>
        <taxon>Nitzschia</taxon>
    </lineage>
</organism>
<reference evidence="3" key="1">
    <citation type="journal article" date="2021" name="Sci. Rep.">
        <title>Diploid genomic architecture of Nitzschia inconspicua, an elite biomass production diatom.</title>
        <authorList>
            <person name="Oliver A."/>
            <person name="Podell S."/>
            <person name="Pinowska A."/>
            <person name="Traller J.C."/>
            <person name="Smith S.R."/>
            <person name="McClure R."/>
            <person name="Beliaev A."/>
            <person name="Bohutskyi P."/>
            <person name="Hill E.A."/>
            <person name="Rabines A."/>
            <person name="Zheng H."/>
            <person name="Allen L.Z."/>
            <person name="Kuo A."/>
            <person name="Grigoriev I.V."/>
            <person name="Allen A.E."/>
            <person name="Hazlebeck D."/>
            <person name="Allen E.E."/>
        </authorList>
    </citation>
    <scope>NUCLEOTIDE SEQUENCE</scope>
    <source>
        <strain evidence="3">Hildebrandi</strain>
    </source>
</reference>
<sequence>MIFRSSQHPDAAAPFHLTDHSTTINHFVPSTLSMPPWARHSLRVLVPLSIASRILSRSSVAPSSFPSSPSFRKMTSLSTDPKLWDGSDETSFYSSDHPGYTLESDSTTYVGGWHAHRKVWKEAHVSKGDAADGASSPPTLCWIKEEVMPMITKFDYSTMPIGRPPRILVLYGSLRPTSFSRKSAYEFARLLDLLGCDVRVYNPKGLPVRDPDLENELKVLELRALTLWSDGHMWVSPEMHGTITGTFKNQIDWIPLNTGSVRPTQGRTCCVAQVNGGSQSFNAVNALRLLARWMRMPCCTNQSSVAKAWKEFDDYGRMKPSDFRDRVVDVAEEFAKFTAVMAPYKDSLTDRYSERKETLEKGRLLTQAEKEASNEKAKTIQESRKG</sequence>
<evidence type="ECO:0000256" key="1">
    <source>
        <dbReference type="SAM" id="MobiDB-lite"/>
    </source>
</evidence>
<dbReference type="GO" id="GO:0016655">
    <property type="term" value="F:oxidoreductase activity, acting on NAD(P)H, quinone or similar compound as acceptor"/>
    <property type="evidence" value="ECO:0007669"/>
    <property type="project" value="TreeGrafter"/>
</dbReference>
<gene>
    <name evidence="3" type="ORF">IV203_005207</name>
</gene>
<protein>
    <submittedName>
        <fullName evidence="3">Arsenical resistance protein ArsH</fullName>
    </submittedName>
</protein>